<feature type="transmembrane region" description="Helical" evidence="1">
    <location>
        <begin position="133"/>
        <end position="152"/>
    </location>
</feature>
<reference evidence="2 3" key="1">
    <citation type="submission" date="2021-06" db="EMBL/GenBank/DDBJ databases">
        <authorList>
            <person name="Kallberg Y."/>
            <person name="Tangrot J."/>
            <person name="Rosling A."/>
        </authorList>
    </citation>
    <scope>NUCLEOTIDE SEQUENCE [LARGE SCALE GENOMIC DNA]</scope>
    <source>
        <strain evidence="2 3">120-4 pot B 10/14</strain>
    </source>
</reference>
<gene>
    <name evidence="2" type="ORF">GMARGA_LOCUS30273</name>
</gene>
<evidence type="ECO:0000313" key="3">
    <source>
        <dbReference type="Proteomes" id="UP000789901"/>
    </source>
</evidence>
<accession>A0ABN7WF66</accession>
<feature type="non-terminal residue" evidence="2">
    <location>
        <position position="161"/>
    </location>
</feature>
<organism evidence="2 3">
    <name type="scientific">Gigaspora margarita</name>
    <dbReference type="NCBI Taxonomy" id="4874"/>
    <lineage>
        <taxon>Eukaryota</taxon>
        <taxon>Fungi</taxon>
        <taxon>Fungi incertae sedis</taxon>
        <taxon>Mucoromycota</taxon>
        <taxon>Glomeromycotina</taxon>
        <taxon>Glomeromycetes</taxon>
        <taxon>Diversisporales</taxon>
        <taxon>Gigasporaceae</taxon>
        <taxon>Gigaspora</taxon>
    </lineage>
</organism>
<comment type="caution">
    <text evidence="2">The sequence shown here is derived from an EMBL/GenBank/DDBJ whole genome shotgun (WGS) entry which is preliminary data.</text>
</comment>
<proteinExistence type="predicted"/>
<keyword evidence="3" id="KW-1185">Reference proteome</keyword>
<name>A0ABN7WF66_GIGMA</name>
<dbReference type="InterPro" id="IPR015915">
    <property type="entry name" value="Kelch-typ_b-propeller"/>
</dbReference>
<dbReference type="EMBL" id="CAJVQB010042338">
    <property type="protein sequence ID" value="CAG8830311.1"/>
    <property type="molecule type" value="Genomic_DNA"/>
</dbReference>
<keyword evidence="1" id="KW-0472">Membrane</keyword>
<keyword evidence="1" id="KW-0812">Transmembrane</keyword>
<evidence type="ECO:0000313" key="2">
    <source>
        <dbReference type="EMBL" id="CAG8830311.1"/>
    </source>
</evidence>
<dbReference type="Proteomes" id="UP000789901">
    <property type="component" value="Unassembled WGS sequence"/>
</dbReference>
<dbReference type="SUPFAM" id="SSF117281">
    <property type="entry name" value="Kelch motif"/>
    <property type="match status" value="1"/>
</dbReference>
<keyword evidence="1" id="KW-1133">Transmembrane helix</keyword>
<evidence type="ECO:0000256" key="1">
    <source>
        <dbReference type="SAM" id="Phobius"/>
    </source>
</evidence>
<dbReference type="Gene3D" id="2.120.10.80">
    <property type="entry name" value="Kelch-type beta propeller"/>
    <property type="match status" value="1"/>
</dbReference>
<sequence length="161" mass="17887">VNTFTPPPRAEQAAILINNRIYFNGGWNNIFVSDFFYLDVSEPFTTASMNWTDLSSISGRIMRTFSTACISEINKGQIIYFSGKDIATSGNFTAVERKSAQCIASGNEIYIYSGYDDLFNMIKLDALNLKWSMYYPGLIASIGLLGYSATLLNNASILYMG</sequence>
<feature type="non-terminal residue" evidence="2">
    <location>
        <position position="1"/>
    </location>
</feature>
<protein>
    <submittedName>
        <fullName evidence="2">7069_t:CDS:1</fullName>
    </submittedName>
</protein>